<dbReference type="NCBIfam" id="TIGR00447">
    <property type="entry name" value="pth"/>
    <property type="match status" value="1"/>
</dbReference>
<keyword evidence="4" id="KW-0694">RNA-binding</keyword>
<sequence length="193" mass="20871">VPLFICSLGNPGPAYADTLHSAGHTVLTRLAAYLNCSPFTRERAWDKALVTRAPDNGDGADWTLYQSPTYMNVCGKPIRNAYRSWLSGMSGGEGRLVVLHDELEKPLGKVSVRGVEGKGTSAKGHNGLKSMMQVFGPGGVEFVRIGVGIGRPEGRGSKEVGDYVLRKMSPGEKKRVEGCVDEVVDLLRRLERG</sequence>
<keyword evidence="7" id="KW-1185">Reference proteome</keyword>
<dbReference type="GO" id="GO:0004045">
    <property type="term" value="F:peptidyl-tRNA hydrolase activity"/>
    <property type="evidence" value="ECO:0007669"/>
    <property type="project" value="UniProtKB-EC"/>
</dbReference>
<dbReference type="InterPro" id="IPR036416">
    <property type="entry name" value="Pept_tRNA_hydro_sf"/>
</dbReference>
<evidence type="ECO:0000256" key="2">
    <source>
        <dbReference type="ARBA" id="ARBA00022555"/>
    </source>
</evidence>
<dbReference type="Gene3D" id="3.40.50.1470">
    <property type="entry name" value="Peptidyl-tRNA hydrolase"/>
    <property type="match status" value="1"/>
</dbReference>
<evidence type="ECO:0000313" key="7">
    <source>
        <dbReference type="Proteomes" id="UP000799441"/>
    </source>
</evidence>
<dbReference type="AlphaFoldDB" id="A0A9P4Q870"/>
<comment type="caution">
    <text evidence="6">The sequence shown here is derived from an EMBL/GenBank/DDBJ whole genome shotgun (WGS) entry which is preliminary data.</text>
</comment>
<dbReference type="PANTHER" id="PTHR17224:SF1">
    <property type="entry name" value="PEPTIDYL-TRNA HYDROLASE"/>
    <property type="match status" value="1"/>
</dbReference>
<reference evidence="6" key="1">
    <citation type="journal article" date="2020" name="Stud. Mycol.">
        <title>101 Dothideomycetes genomes: a test case for predicting lifestyles and emergence of pathogens.</title>
        <authorList>
            <person name="Haridas S."/>
            <person name="Albert R."/>
            <person name="Binder M."/>
            <person name="Bloem J."/>
            <person name="Labutti K."/>
            <person name="Salamov A."/>
            <person name="Andreopoulos B."/>
            <person name="Baker S."/>
            <person name="Barry K."/>
            <person name="Bills G."/>
            <person name="Bluhm B."/>
            <person name="Cannon C."/>
            <person name="Castanera R."/>
            <person name="Culley D."/>
            <person name="Daum C."/>
            <person name="Ezra D."/>
            <person name="Gonzalez J."/>
            <person name="Henrissat B."/>
            <person name="Kuo A."/>
            <person name="Liang C."/>
            <person name="Lipzen A."/>
            <person name="Lutzoni F."/>
            <person name="Magnuson J."/>
            <person name="Mondo S."/>
            <person name="Nolan M."/>
            <person name="Ohm R."/>
            <person name="Pangilinan J."/>
            <person name="Park H.-J."/>
            <person name="Ramirez L."/>
            <person name="Alfaro M."/>
            <person name="Sun H."/>
            <person name="Tritt A."/>
            <person name="Yoshinaga Y."/>
            <person name="Zwiers L.-H."/>
            <person name="Turgeon B."/>
            <person name="Goodwin S."/>
            <person name="Spatafora J."/>
            <person name="Crous P."/>
            <person name="Grigoriev I."/>
        </authorList>
    </citation>
    <scope>NUCLEOTIDE SEQUENCE</scope>
    <source>
        <strain evidence="6">CBS 116435</strain>
    </source>
</reference>
<dbReference type="EC" id="3.1.1.29" evidence="1"/>
<comment type="similarity">
    <text evidence="5">Belongs to the PTH family.</text>
</comment>
<accession>A0A9P4Q870</accession>
<feature type="non-terminal residue" evidence="6">
    <location>
        <position position="1"/>
    </location>
</feature>
<proteinExistence type="inferred from homology"/>
<keyword evidence="3 6" id="KW-0378">Hydrolase</keyword>
<dbReference type="PROSITE" id="PS01196">
    <property type="entry name" value="PEPT_TRNA_HYDROL_2"/>
    <property type="match status" value="1"/>
</dbReference>
<dbReference type="GO" id="GO:0000049">
    <property type="term" value="F:tRNA binding"/>
    <property type="evidence" value="ECO:0007669"/>
    <property type="project" value="UniProtKB-KW"/>
</dbReference>
<organism evidence="6 7">
    <name type="scientific">Polychaeton citri CBS 116435</name>
    <dbReference type="NCBI Taxonomy" id="1314669"/>
    <lineage>
        <taxon>Eukaryota</taxon>
        <taxon>Fungi</taxon>
        <taxon>Dikarya</taxon>
        <taxon>Ascomycota</taxon>
        <taxon>Pezizomycotina</taxon>
        <taxon>Dothideomycetes</taxon>
        <taxon>Dothideomycetidae</taxon>
        <taxon>Capnodiales</taxon>
        <taxon>Capnodiaceae</taxon>
        <taxon>Polychaeton</taxon>
    </lineage>
</organism>
<feature type="non-terminal residue" evidence="6">
    <location>
        <position position="193"/>
    </location>
</feature>
<evidence type="ECO:0000256" key="1">
    <source>
        <dbReference type="ARBA" id="ARBA00013260"/>
    </source>
</evidence>
<dbReference type="PANTHER" id="PTHR17224">
    <property type="entry name" value="PEPTIDYL-TRNA HYDROLASE"/>
    <property type="match status" value="1"/>
</dbReference>
<keyword evidence="2" id="KW-0820">tRNA-binding</keyword>
<dbReference type="SUPFAM" id="SSF53178">
    <property type="entry name" value="Peptidyl-tRNA hydrolase-like"/>
    <property type="match status" value="1"/>
</dbReference>
<evidence type="ECO:0000256" key="4">
    <source>
        <dbReference type="ARBA" id="ARBA00022884"/>
    </source>
</evidence>
<evidence type="ECO:0000256" key="3">
    <source>
        <dbReference type="ARBA" id="ARBA00022801"/>
    </source>
</evidence>
<dbReference type="InterPro" id="IPR001328">
    <property type="entry name" value="Pept_tRNA_hydro"/>
</dbReference>
<dbReference type="EMBL" id="MU003806">
    <property type="protein sequence ID" value="KAF2719812.1"/>
    <property type="molecule type" value="Genomic_DNA"/>
</dbReference>
<evidence type="ECO:0000313" key="6">
    <source>
        <dbReference type="EMBL" id="KAF2719812.1"/>
    </source>
</evidence>
<dbReference type="Pfam" id="PF01195">
    <property type="entry name" value="Pept_tRNA_hydro"/>
    <property type="match status" value="1"/>
</dbReference>
<protein>
    <recommendedName>
        <fullName evidence="1">peptidyl-tRNA hydrolase</fullName>
        <ecNumber evidence="1">3.1.1.29</ecNumber>
    </recommendedName>
</protein>
<dbReference type="OrthoDB" id="1711136at2759"/>
<dbReference type="Proteomes" id="UP000799441">
    <property type="component" value="Unassembled WGS sequence"/>
</dbReference>
<evidence type="ECO:0000256" key="5">
    <source>
        <dbReference type="ARBA" id="ARBA00038063"/>
    </source>
</evidence>
<name>A0A9P4Q870_9PEZI</name>
<dbReference type="InterPro" id="IPR018171">
    <property type="entry name" value="Pept_tRNA_hydro_CS"/>
</dbReference>
<gene>
    <name evidence="6" type="ORF">K431DRAFT_196599</name>
</gene>